<dbReference type="EMBL" id="JAVIJP010000013">
    <property type="protein sequence ID" value="KAL3644654.1"/>
    <property type="molecule type" value="Genomic_DNA"/>
</dbReference>
<name>A0ABD3DRX9_9LAMI</name>
<dbReference type="PANTHER" id="PTHR35735:SF8">
    <property type="entry name" value="PROTEIN NIM1-INTERACTING 2"/>
    <property type="match status" value="1"/>
</dbReference>
<proteinExistence type="predicted"/>
<feature type="region of interest" description="Disordered" evidence="1">
    <location>
        <begin position="58"/>
        <end position="114"/>
    </location>
</feature>
<dbReference type="AlphaFoldDB" id="A0ABD3DRX9"/>
<keyword evidence="3" id="KW-1185">Reference proteome</keyword>
<reference evidence="3" key="1">
    <citation type="journal article" date="2024" name="IScience">
        <title>Strigolactones Initiate the Formation of Haustorium-like Structures in Castilleja.</title>
        <authorList>
            <person name="Buerger M."/>
            <person name="Peterson D."/>
            <person name="Chory J."/>
        </authorList>
    </citation>
    <scope>NUCLEOTIDE SEQUENCE [LARGE SCALE GENOMIC DNA]</scope>
</reference>
<sequence>MESEKRKRVSDGEAPASGKRGKAREGAAVKVEVPADDEVEEFFAILRRIQVAVKYFQDRDGGRELAAPPTWNPSFEREDFDEQLKKPEGNRYPGLDLNSDPPISDGSRDVSDSV</sequence>
<evidence type="ECO:0000256" key="1">
    <source>
        <dbReference type="SAM" id="MobiDB-lite"/>
    </source>
</evidence>
<dbReference type="InterPro" id="IPR034577">
    <property type="entry name" value="NIMIN-2"/>
</dbReference>
<protein>
    <submittedName>
        <fullName evidence="2">Uncharacterized protein</fullName>
    </submittedName>
</protein>
<evidence type="ECO:0000313" key="2">
    <source>
        <dbReference type="EMBL" id="KAL3644654.1"/>
    </source>
</evidence>
<feature type="region of interest" description="Disordered" evidence="1">
    <location>
        <begin position="1"/>
        <end position="29"/>
    </location>
</feature>
<dbReference type="PANTHER" id="PTHR35735">
    <property type="entry name" value="PROTEIN NIM1-INTERACTING 2"/>
    <property type="match status" value="1"/>
</dbReference>
<accession>A0ABD3DRX9</accession>
<organism evidence="2 3">
    <name type="scientific">Castilleja foliolosa</name>
    <dbReference type="NCBI Taxonomy" id="1961234"/>
    <lineage>
        <taxon>Eukaryota</taxon>
        <taxon>Viridiplantae</taxon>
        <taxon>Streptophyta</taxon>
        <taxon>Embryophyta</taxon>
        <taxon>Tracheophyta</taxon>
        <taxon>Spermatophyta</taxon>
        <taxon>Magnoliopsida</taxon>
        <taxon>eudicotyledons</taxon>
        <taxon>Gunneridae</taxon>
        <taxon>Pentapetalae</taxon>
        <taxon>asterids</taxon>
        <taxon>lamiids</taxon>
        <taxon>Lamiales</taxon>
        <taxon>Orobanchaceae</taxon>
        <taxon>Pedicularideae</taxon>
        <taxon>Castillejinae</taxon>
        <taxon>Castilleja</taxon>
    </lineage>
</organism>
<evidence type="ECO:0000313" key="3">
    <source>
        <dbReference type="Proteomes" id="UP001632038"/>
    </source>
</evidence>
<comment type="caution">
    <text evidence="2">The sequence shown here is derived from an EMBL/GenBank/DDBJ whole genome shotgun (WGS) entry which is preliminary data.</text>
</comment>
<gene>
    <name evidence="2" type="ORF">CASFOL_009834</name>
</gene>
<dbReference type="Proteomes" id="UP001632038">
    <property type="component" value="Unassembled WGS sequence"/>
</dbReference>